<organism evidence="8 9">
    <name type="scientific">Natronosalvus rutilus</name>
    <dbReference type="NCBI Taxonomy" id="2953753"/>
    <lineage>
        <taxon>Archaea</taxon>
        <taxon>Methanobacteriati</taxon>
        <taxon>Methanobacteriota</taxon>
        <taxon>Stenosarchaea group</taxon>
        <taxon>Halobacteria</taxon>
        <taxon>Halobacteriales</taxon>
        <taxon>Natrialbaceae</taxon>
        <taxon>Natronosalvus</taxon>
    </lineage>
</organism>
<evidence type="ECO:0000313" key="8">
    <source>
        <dbReference type="EMBL" id="UTF52317.1"/>
    </source>
</evidence>
<dbReference type="InterPro" id="IPR006311">
    <property type="entry name" value="TAT_signal"/>
</dbReference>
<dbReference type="Pfam" id="PF00082">
    <property type="entry name" value="Peptidase_S8"/>
    <property type="match status" value="1"/>
</dbReference>
<dbReference type="InterPro" id="IPR050131">
    <property type="entry name" value="Peptidase_S8_subtilisin-like"/>
</dbReference>
<evidence type="ECO:0000256" key="2">
    <source>
        <dbReference type="ARBA" id="ARBA00022670"/>
    </source>
</evidence>
<keyword evidence="3 5" id="KW-0378">Hydrolase</keyword>
<dbReference type="PROSITE" id="PS51318">
    <property type="entry name" value="TAT"/>
    <property type="match status" value="1"/>
</dbReference>
<dbReference type="InterPro" id="IPR036852">
    <property type="entry name" value="Peptidase_S8/S53_dom_sf"/>
</dbReference>
<feature type="domain" description="Peptidase S8/S53" evidence="7">
    <location>
        <begin position="133"/>
        <end position="413"/>
    </location>
</feature>
<dbReference type="PANTHER" id="PTHR43806">
    <property type="entry name" value="PEPTIDASE S8"/>
    <property type="match status" value="1"/>
</dbReference>
<dbReference type="GeneID" id="73290579"/>
<dbReference type="GO" id="GO:0006508">
    <property type="term" value="P:proteolysis"/>
    <property type="evidence" value="ECO:0007669"/>
    <property type="project" value="UniProtKB-KW"/>
</dbReference>
<evidence type="ECO:0000313" key="9">
    <source>
        <dbReference type="Proteomes" id="UP001056855"/>
    </source>
</evidence>
<dbReference type="KEGG" id="sawl:NGM29_10995"/>
<evidence type="ECO:0000256" key="5">
    <source>
        <dbReference type="PROSITE-ProRule" id="PRU01240"/>
    </source>
</evidence>
<evidence type="ECO:0000256" key="4">
    <source>
        <dbReference type="ARBA" id="ARBA00022825"/>
    </source>
</evidence>
<keyword evidence="9" id="KW-1185">Reference proteome</keyword>
<dbReference type="Gene3D" id="3.40.50.200">
    <property type="entry name" value="Peptidase S8/S53 domain"/>
    <property type="match status" value="1"/>
</dbReference>
<dbReference type="SUPFAM" id="SSF52743">
    <property type="entry name" value="Subtilisin-like"/>
    <property type="match status" value="1"/>
</dbReference>
<gene>
    <name evidence="8" type="ORF">NGM29_10995</name>
</gene>
<dbReference type="InterPro" id="IPR023828">
    <property type="entry name" value="Peptidase_S8_Ser-AS"/>
</dbReference>
<comment type="similarity">
    <text evidence="1 5 6">Belongs to the peptidase S8 family.</text>
</comment>
<dbReference type="AlphaFoldDB" id="A0A9E7SU05"/>
<accession>A0A9E7SU05</accession>
<sequence length="424" mass="43630">MTTRRSLLQGLGALGATITFAGLASASDGQARYLARTTGDAADAVSAAGFDVRSSLANGRVLLATGPADATDDLESVSGVSLALRDLAFELETPALVEMADTENSTAVDQVYDQYLWDKQVQQVREAHDHATGAGQTVAIIDTGVDDTHPDLTVDTERSVSIIEGQVGDHTGDVGYHGTHVAGTTAANGSVGMLGTAPDATIVSIRVFGAEGGATFGDILTGMEYAAEIGADAANMSIGTDPIPPAANADQYRRIMEPIAQSVTSAGTLLVGSAGNSDANLQQSGLFTLPNSLSGVLSVSATAPNDERAFYSNYGSNEIAVGAPGGGYETLEKTLNEDPDEVEWPYPTNLVYSTVPGGYAWLAGTSMAAPQVTGLAGLVRELAPGSNTRRVWDAIAQGAEGTDGRSDPEFGAGRTNALKTVERL</sequence>
<name>A0A9E7SU05_9EURY</name>
<evidence type="ECO:0000256" key="1">
    <source>
        <dbReference type="ARBA" id="ARBA00011073"/>
    </source>
</evidence>
<feature type="active site" description="Charge relay system" evidence="5">
    <location>
        <position position="177"/>
    </location>
</feature>
<feature type="active site" description="Charge relay system" evidence="5">
    <location>
        <position position="366"/>
    </location>
</feature>
<dbReference type="PANTHER" id="PTHR43806:SF11">
    <property type="entry name" value="CEREVISIN-RELATED"/>
    <property type="match status" value="1"/>
</dbReference>
<dbReference type="PROSITE" id="PS00136">
    <property type="entry name" value="SUBTILASE_ASP"/>
    <property type="match status" value="1"/>
</dbReference>
<dbReference type="Proteomes" id="UP001056855">
    <property type="component" value="Chromosome"/>
</dbReference>
<proteinExistence type="inferred from homology"/>
<dbReference type="InterPro" id="IPR015500">
    <property type="entry name" value="Peptidase_S8_subtilisin-rel"/>
</dbReference>
<evidence type="ECO:0000256" key="3">
    <source>
        <dbReference type="ARBA" id="ARBA00022801"/>
    </source>
</evidence>
<feature type="active site" description="Charge relay system" evidence="5">
    <location>
        <position position="142"/>
    </location>
</feature>
<evidence type="ECO:0000259" key="7">
    <source>
        <dbReference type="Pfam" id="PF00082"/>
    </source>
</evidence>
<keyword evidence="2 5" id="KW-0645">Protease</keyword>
<evidence type="ECO:0000256" key="6">
    <source>
        <dbReference type="RuleBase" id="RU003355"/>
    </source>
</evidence>
<dbReference type="PROSITE" id="PS51892">
    <property type="entry name" value="SUBTILASE"/>
    <property type="match status" value="1"/>
</dbReference>
<keyword evidence="4 5" id="KW-0720">Serine protease</keyword>
<dbReference type="PRINTS" id="PR00723">
    <property type="entry name" value="SUBTILISIN"/>
</dbReference>
<dbReference type="InterPro" id="IPR023827">
    <property type="entry name" value="Peptidase_S8_Asp-AS"/>
</dbReference>
<dbReference type="InterPro" id="IPR000209">
    <property type="entry name" value="Peptidase_S8/S53_dom"/>
</dbReference>
<reference evidence="8" key="1">
    <citation type="submission" date="2022-06" db="EMBL/GenBank/DDBJ databases">
        <title>Diverse halophilic archaea isolated from saline environments.</title>
        <authorList>
            <person name="Cui H.-L."/>
        </authorList>
    </citation>
    <scope>NUCLEOTIDE SEQUENCE</scope>
    <source>
        <strain evidence="8">WLHS1</strain>
    </source>
</reference>
<dbReference type="RefSeq" id="WP_254156188.1">
    <property type="nucleotide sequence ID" value="NZ_CP100355.1"/>
</dbReference>
<dbReference type="EMBL" id="CP100355">
    <property type="protein sequence ID" value="UTF52317.1"/>
    <property type="molecule type" value="Genomic_DNA"/>
</dbReference>
<dbReference type="GO" id="GO:0004252">
    <property type="term" value="F:serine-type endopeptidase activity"/>
    <property type="evidence" value="ECO:0007669"/>
    <property type="project" value="UniProtKB-UniRule"/>
</dbReference>
<dbReference type="PROSITE" id="PS00138">
    <property type="entry name" value="SUBTILASE_SER"/>
    <property type="match status" value="1"/>
</dbReference>
<protein>
    <submittedName>
        <fullName evidence="8">S8 family serine peptidase</fullName>
    </submittedName>
</protein>